<name>A0AAE9DDB4_CAEBR</name>
<dbReference type="Proteomes" id="UP000827892">
    <property type="component" value="Chromosome III"/>
</dbReference>
<protein>
    <recommendedName>
        <fullName evidence="3">MAM domain-containing protein</fullName>
    </recommendedName>
</protein>
<organism evidence="1 2">
    <name type="scientific">Caenorhabditis briggsae</name>
    <dbReference type="NCBI Taxonomy" id="6238"/>
    <lineage>
        <taxon>Eukaryota</taxon>
        <taxon>Metazoa</taxon>
        <taxon>Ecdysozoa</taxon>
        <taxon>Nematoda</taxon>
        <taxon>Chromadorea</taxon>
        <taxon>Rhabditida</taxon>
        <taxon>Rhabditina</taxon>
        <taxon>Rhabditomorpha</taxon>
        <taxon>Rhabditoidea</taxon>
        <taxon>Rhabditidae</taxon>
        <taxon>Peloderinae</taxon>
        <taxon>Caenorhabditis</taxon>
    </lineage>
</organism>
<evidence type="ECO:0000313" key="2">
    <source>
        <dbReference type="Proteomes" id="UP000827892"/>
    </source>
</evidence>
<dbReference type="SUPFAM" id="SSF49899">
    <property type="entry name" value="Concanavalin A-like lectins/glucanases"/>
    <property type="match status" value="1"/>
</dbReference>
<sequence length="574" mass="63897">MNRDVFFSSVCFLVSIFKTDSCTPFGRESLLVSPTMLGVSSSSGTEPGISRPAVTNNNLFPQQSSVRARGEKNTHFGIPNGVAKSNKEMSVSLGVASSPSIMDASELNCSEFDESCRWRNVDGMFVDELDWYQGSGELDQTRLAVATATNVLPEGQYAIAATDMVQFPTIKAVLVSDPISCQVGDGEIRFMYWTSPEVQLKVCVKKTSKVYPDFDFCRQVEKIRRMRKRSSRTFSQAIEKNDPGPVFVNIPEQGAVPFQIYIIADHFTFNSENLKGGFAIIDSIEYYARMCNSDEKKSFDYSSNGSDSIPLIPLAESKDDFQEESSHVTVKRESDDSSFETLHAFGAVPEMNFQLGIPRGSGERTGIVDFSSKPDEGLMRNSMIKIRRPASQETNDVNDEISDPSVSTVCEAIVCSFNESEACSNMALQSDWSIGNGPVGNPLTGVKGDASSLPFNENGSYAYIHGPQIKSRLQTPSFNVDKAVTIVFSYYKAGKASHFQAVIKKENSEEIVTYQAPKLIRNSRRWFRESLNISAGRYDYIAFEVSNLRPNHYVGIDEMFVVDDRRKSFCFHRH</sequence>
<proteinExistence type="predicted"/>
<gene>
    <name evidence="1" type="ORF">L3Y34_001824</name>
</gene>
<reference evidence="1 2" key="1">
    <citation type="submission" date="2022-05" db="EMBL/GenBank/DDBJ databases">
        <title>Chromosome-level reference genomes for two strains of Caenorhabditis briggsae: an improved platform for comparative genomics.</title>
        <authorList>
            <person name="Stevens L."/>
            <person name="Andersen E.C."/>
        </authorList>
    </citation>
    <scope>NUCLEOTIDE SEQUENCE [LARGE SCALE GENOMIC DNA]</scope>
    <source>
        <strain evidence="1">QX1410_ONT</strain>
        <tissue evidence="1">Whole-organism</tissue>
    </source>
</reference>
<dbReference type="Gene3D" id="2.60.120.200">
    <property type="match status" value="2"/>
</dbReference>
<accession>A0AAE9DDB4</accession>
<dbReference type="EMBL" id="CP090893">
    <property type="protein sequence ID" value="ULU01791.1"/>
    <property type="molecule type" value="Genomic_DNA"/>
</dbReference>
<dbReference type="AlphaFoldDB" id="A0AAE9DDB4"/>
<evidence type="ECO:0000313" key="1">
    <source>
        <dbReference type="EMBL" id="ULU01791.1"/>
    </source>
</evidence>
<evidence type="ECO:0008006" key="3">
    <source>
        <dbReference type="Google" id="ProtNLM"/>
    </source>
</evidence>
<dbReference type="InterPro" id="IPR013320">
    <property type="entry name" value="ConA-like_dom_sf"/>
</dbReference>